<dbReference type="GO" id="GO:0005737">
    <property type="term" value="C:cytoplasm"/>
    <property type="evidence" value="ECO:0007669"/>
    <property type="project" value="UniProtKB-ARBA"/>
</dbReference>
<dbReference type="CDD" id="cd06928">
    <property type="entry name" value="RNAP_alpha_NTD"/>
    <property type="match status" value="1"/>
</dbReference>
<evidence type="ECO:0000256" key="6">
    <source>
        <dbReference type="ARBA" id="ARBA00023163"/>
    </source>
</evidence>
<comment type="catalytic activity">
    <reaction evidence="7">
        <text>RNA(n) + a ribonucleoside 5'-triphosphate = RNA(n+1) + diphosphate</text>
        <dbReference type="Rhea" id="RHEA:21248"/>
        <dbReference type="Rhea" id="RHEA-COMP:14527"/>
        <dbReference type="Rhea" id="RHEA-COMP:17342"/>
        <dbReference type="ChEBI" id="CHEBI:33019"/>
        <dbReference type="ChEBI" id="CHEBI:61557"/>
        <dbReference type="ChEBI" id="CHEBI:140395"/>
        <dbReference type="EC" id="2.7.7.6"/>
    </reaction>
</comment>
<evidence type="ECO:0000313" key="9">
    <source>
        <dbReference type="EMBL" id="AVZ00654.1"/>
    </source>
</evidence>
<dbReference type="InterPro" id="IPR036603">
    <property type="entry name" value="RBP11-like"/>
</dbReference>
<dbReference type="GO" id="GO:0006351">
    <property type="term" value="P:DNA-templated transcription"/>
    <property type="evidence" value="ECO:0007669"/>
    <property type="project" value="InterPro"/>
</dbReference>
<evidence type="ECO:0000256" key="2">
    <source>
        <dbReference type="ARBA" id="ARBA00012418"/>
    </source>
</evidence>
<evidence type="ECO:0000256" key="1">
    <source>
        <dbReference type="ARBA" id="ARBA00007123"/>
    </source>
</evidence>
<organism evidence="9">
    <name type="scientific">Fucus spiralis</name>
    <dbReference type="NCBI Taxonomy" id="87149"/>
    <lineage>
        <taxon>Eukaryota</taxon>
        <taxon>Sar</taxon>
        <taxon>Stramenopiles</taxon>
        <taxon>Ochrophyta</taxon>
        <taxon>PX clade</taxon>
        <taxon>Phaeophyceae</taxon>
        <taxon>Fucales</taxon>
        <taxon>Fucaceae</taxon>
        <taxon>Fucus</taxon>
    </lineage>
</organism>
<dbReference type="Pfam" id="PF01193">
    <property type="entry name" value="RNA_pol_L"/>
    <property type="match status" value="1"/>
</dbReference>
<dbReference type="Gene3D" id="2.170.120.12">
    <property type="entry name" value="DNA-directed RNA polymerase, insert domain"/>
    <property type="match status" value="1"/>
</dbReference>
<dbReference type="Gene3D" id="1.10.150.20">
    <property type="entry name" value="5' to 3' exonuclease, C-terminal subdomain"/>
    <property type="match status" value="1"/>
</dbReference>
<keyword evidence="4" id="KW-0808">Transferase</keyword>
<evidence type="ECO:0000256" key="4">
    <source>
        <dbReference type="ARBA" id="ARBA00022679"/>
    </source>
</evidence>
<evidence type="ECO:0000256" key="3">
    <source>
        <dbReference type="ARBA" id="ARBA00022478"/>
    </source>
</evidence>
<dbReference type="EC" id="2.7.7.6" evidence="2"/>
<dbReference type="GO" id="GO:0046983">
    <property type="term" value="F:protein dimerization activity"/>
    <property type="evidence" value="ECO:0007669"/>
    <property type="project" value="InterPro"/>
</dbReference>
<dbReference type="GO" id="GO:0003899">
    <property type="term" value="F:DNA-directed RNA polymerase activity"/>
    <property type="evidence" value="ECO:0007669"/>
    <property type="project" value="UniProtKB-EC"/>
</dbReference>
<dbReference type="AlphaFoldDB" id="A0A2R4QQ39"/>
<proteinExistence type="inferred from homology"/>
<keyword evidence="6" id="KW-0804">Transcription</keyword>
<dbReference type="Pfam" id="PF03118">
    <property type="entry name" value="RNA_pol_A_CTD"/>
    <property type="match status" value="1"/>
</dbReference>
<dbReference type="Gene3D" id="3.30.1360.10">
    <property type="entry name" value="RNA polymerase, RBP11-like subunit"/>
    <property type="match status" value="1"/>
</dbReference>
<dbReference type="InterPro" id="IPR011263">
    <property type="entry name" value="DNA-dir_RNA_pol_RpoA/D/Rpb3"/>
</dbReference>
<dbReference type="InterPro" id="IPR011262">
    <property type="entry name" value="DNA-dir_RNA_pol_insert"/>
</dbReference>
<dbReference type="InterPro" id="IPR036643">
    <property type="entry name" value="RNApol_insert_sf"/>
</dbReference>
<keyword evidence="5" id="KW-0548">Nucleotidyltransferase</keyword>
<accession>A0A2R4QQ39</accession>
<protein>
    <recommendedName>
        <fullName evidence="2">DNA-directed RNA polymerase</fullName>
        <ecNumber evidence="2">2.7.7.6</ecNumber>
    </recommendedName>
</protein>
<dbReference type="SUPFAM" id="SSF55257">
    <property type="entry name" value="RBP11-like subunits of RNA polymerase"/>
    <property type="match status" value="1"/>
</dbReference>
<geneLocation type="plastid" evidence="9"/>
<comment type="similarity">
    <text evidence="1">Belongs to the RNA polymerase alpha chain family.</text>
</comment>
<name>A0A2R4QQ39_9PHAE</name>
<dbReference type="InterPro" id="IPR011260">
    <property type="entry name" value="RNAP_asu_C"/>
</dbReference>
<keyword evidence="3 9" id="KW-0240">DNA-directed RNA polymerase</keyword>
<reference evidence="9" key="1">
    <citation type="submission" date="2018-02" db="EMBL/GenBank/DDBJ databases">
        <title>The complete organellar genomes of Fucus spiralis (Fucaeae, Phaeophyceae) from California, USA.</title>
        <authorList>
            <person name="Hughey J.R."/>
        </authorList>
    </citation>
    <scope>NUCLEOTIDE SEQUENCE</scope>
</reference>
<evidence type="ECO:0000259" key="8">
    <source>
        <dbReference type="SMART" id="SM00662"/>
    </source>
</evidence>
<dbReference type="SUPFAM" id="SSF47789">
    <property type="entry name" value="C-terminal domain of RNA polymerase alpha subunit"/>
    <property type="match status" value="1"/>
</dbReference>
<dbReference type="EMBL" id="MG922855">
    <property type="protein sequence ID" value="AVZ00654.1"/>
    <property type="molecule type" value="Genomic_DNA"/>
</dbReference>
<dbReference type="GO" id="GO:0003677">
    <property type="term" value="F:DNA binding"/>
    <property type="evidence" value="ECO:0007669"/>
    <property type="project" value="InterPro"/>
</dbReference>
<feature type="domain" description="DNA-directed RNA polymerase RpoA/D/Rpb3-type" evidence="8">
    <location>
        <begin position="21"/>
        <end position="229"/>
    </location>
</feature>
<evidence type="ECO:0000256" key="5">
    <source>
        <dbReference type="ARBA" id="ARBA00022695"/>
    </source>
</evidence>
<dbReference type="GO" id="GO:0000428">
    <property type="term" value="C:DNA-directed RNA polymerase complex"/>
    <property type="evidence" value="ECO:0007669"/>
    <property type="project" value="UniProtKB-KW"/>
</dbReference>
<dbReference type="SMART" id="SM00662">
    <property type="entry name" value="RPOLD"/>
    <property type="match status" value="1"/>
</dbReference>
<dbReference type="Pfam" id="PF01000">
    <property type="entry name" value="RNA_pol_A_bac"/>
    <property type="match status" value="1"/>
</dbReference>
<evidence type="ECO:0000256" key="7">
    <source>
        <dbReference type="ARBA" id="ARBA00048552"/>
    </source>
</evidence>
<sequence>MLMSSKCKCVDLDLLNTNEFYGHFVFTALEKSQGNTIGNVLRRTLLSNLYGFRIVGVRFAGINNEFALLEGVREDLFEIILNLKEIIILNSNRIDQTCYGRLKVYGPAIITAGSLELPNNVKILNPNNHLLTISDESLIEIEVKIEAGKSYILAKDQKLEGALDFIPIDSNFAPVLKVNWYIISLPQDGESINEELHLEIYTNGTLLPHQALLQARTMIGYMLSPISTIEFSCLDTYEKEEIHDTNHIKSLTYITDPISRDQNKTVLRSNLIKNKSKFEKINLDKINQVNIDEQKLIKNIVDLEYESLKNLGLSNRIINALNKVNINFISDLIHYPSSSLINIVGLGPKSVEEIKNKLNQFSESPKRQ</sequence>
<keyword evidence="9" id="KW-0934">Plastid</keyword>
<gene>
    <name evidence="9" type="primary">rpoA</name>
</gene>
<dbReference type="SUPFAM" id="SSF56553">
    <property type="entry name" value="Insert subdomain of RNA polymerase alpha subunit"/>
    <property type="match status" value="1"/>
</dbReference>